<dbReference type="AlphaFoldDB" id="A0A427KE27"/>
<organism evidence="2 3">
    <name type="scientific">Enterobacter cloacae</name>
    <dbReference type="NCBI Taxonomy" id="550"/>
    <lineage>
        <taxon>Bacteria</taxon>
        <taxon>Pseudomonadati</taxon>
        <taxon>Pseudomonadota</taxon>
        <taxon>Gammaproteobacteria</taxon>
        <taxon>Enterobacterales</taxon>
        <taxon>Enterobacteriaceae</taxon>
        <taxon>Enterobacter</taxon>
        <taxon>Enterobacter cloacae complex</taxon>
    </lineage>
</organism>
<evidence type="ECO:0000313" key="2">
    <source>
        <dbReference type="EMBL" id="RSB22555.1"/>
    </source>
</evidence>
<keyword evidence="2" id="KW-0808">Transferase</keyword>
<gene>
    <name evidence="2" type="ORF">EGK68_25650</name>
</gene>
<evidence type="ECO:0000313" key="3">
    <source>
        <dbReference type="Proteomes" id="UP000275321"/>
    </source>
</evidence>
<accession>A0A427KE27</accession>
<evidence type="ECO:0000259" key="1">
    <source>
        <dbReference type="Pfam" id="PF01755"/>
    </source>
</evidence>
<dbReference type="EMBL" id="RHWT01000087">
    <property type="protein sequence ID" value="RSB22555.1"/>
    <property type="molecule type" value="Genomic_DNA"/>
</dbReference>
<sequence length="257" mass="29322">MRIFIVNLDKDVVRREHILQQCRNLNLDAEVVSATDGRLLTADETAALTHPLYASGMTPGEIGCSLSHYYIYKKIADENIPCALILEDDVELTAALPEVLAWYEASPGRRPEVVLLSETNKHHRRRSGVISKSHSVVKVTEAVFTHSYIINHSAAVSLAEFLFPIWLEADRWTLLREYGVIQLKAVVPPVGLHSELSTTSTIWFSEEEVSRRREVEANRAGVIRLIKKHRPFMVKLRNTLWRIFVRKFLSIEQARAQ</sequence>
<protein>
    <submittedName>
        <fullName evidence="2">Glycosyltransferase family 25 protein</fullName>
    </submittedName>
</protein>
<dbReference type="Pfam" id="PF01755">
    <property type="entry name" value="Glyco_transf_25"/>
    <property type="match status" value="1"/>
</dbReference>
<dbReference type="GO" id="GO:0016740">
    <property type="term" value="F:transferase activity"/>
    <property type="evidence" value="ECO:0007669"/>
    <property type="project" value="UniProtKB-KW"/>
</dbReference>
<dbReference type="Proteomes" id="UP000275321">
    <property type="component" value="Unassembled WGS sequence"/>
</dbReference>
<dbReference type="CDD" id="cd06532">
    <property type="entry name" value="Glyco_transf_25"/>
    <property type="match status" value="1"/>
</dbReference>
<comment type="caution">
    <text evidence="2">The sequence shown here is derived from an EMBL/GenBank/DDBJ whole genome shotgun (WGS) entry which is preliminary data.</text>
</comment>
<dbReference type="RefSeq" id="WP_125366814.1">
    <property type="nucleotide sequence ID" value="NZ_RHWT01000087.1"/>
</dbReference>
<proteinExistence type="predicted"/>
<reference evidence="2 3" key="1">
    <citation type="submission" date="2018-10" db="EMBL/GenBank/DDBJ databases">
        <title>Transmission dynamics of multidrug resistant bacteria on intensive care unit surfaces.</title>
        <authorList>
            <person name="D'Souza A.W."/>
            <person name="Potter R.F."/>
            <person name="Wallace M."/>
            <person name="Shupe A."/>
            <person name="Patel S."/>
            <person name="Sun S."/>
            <person name="Gul D."/>
            <person name="Kwon J.H."/>
            <person name="Andleeb S."/>
            <person name="Burnham C.-A.D."/>
            <person name="Dantas G."/>
        </authorList>
    </citation>
    <scope>NUCLEOTIDE SEQUENCE [LARGE SCALE GENOMIC DNA]</scope>
    <source>
        <strain evidence="2 3">EC_073</strain>
    </source>
</reference>
<feature type="domain" description="Glycosyl transferase family 25" evidence="1">
    <location>
        <begin position="2"/>
        <end position="170"/>
    </location>
</feature>
<dbReference type="InterPro" id="IPR002654">
    <property type="entry name" value="Glyco_trans_25"/>
</dbReference>
<name>A0A427KE27_ENTCL</name>